<proteinExistence type="inferred from homology"/>
<comment type="subcellular location">
    <subcellularLocation>
        <location evidence="1">Cell envelope</location>
    </subcellularLocation>
</comment>
<sequence>MIPRFARFSFRPYVVVTALTLAMLSSCTKPENSGGKSTVGKDDKVSLAFITNVVASFWEVAEKGAEAAGKDFNADVKIFMPTDYAAEQKRIVEDLLIRGIDGIAITVIDQEGQMDMLNSAAEQTNLVTHDSDAPETNRLCYIGIDNYDAGLACGELVKQAIPEGGEIMLYVGNLDQINARLRRQGVIDAVLGREPDSSRYDNPGEVVKNDKYTILDTRTDGADFAKAKADASDTISKYPNLACMVGLFAYNPPLCLQAVKDAEKLDQIKIVGFDEEGGTLQGIIDGEIFGTVVQNPYMYGYDSIRILAGLARGEDLKTLMKATEGVLVEEDETILFPARIIKKTPNPEAKNEFEVETFWARLKELTE</sequence>
<dbReference type="RefSeq" id="WP_242631324.1">
    <property type="nucleotide sequence ID" value="NZ_SJPG01000001.1"/>
</dbReference>
<protein>
    <submittedName>
        <fullName evidence="4">D-allose transporter subunit</fullName>
    </submittedName>
</protein>
<comment type="caution">
    <text evidence="4">The sequence shown here is derived from an EMBL/GenBank/DDBJ whole genome shotgun (WGS) entry which is preliminary data.</text>
</comment>
<reference evidence="4 5" key="1">
    <citation type="submission" date="2019-02" db="EMBL/GenBank/DDBJ databases">
        <title>Deep-cultivation of Planctomycetes and their phenomic and genomic characterization uncovers novel biology.</title>
        <authorList>
            <person name="Wiegand S."/>
            <person name="Jogler M."/>
            <person name="Boedeker C."/>
            <person name="Pinto D."/>
            <person name="Vollmers J."/>
            <person name="Rivas-Marin E."/>
            <person name="Kohn T."/>
            <person name="Peeters S.H."/>
            <person name="Heuer A."/>
            <person name="Rast P."/>
            <person name="Oberbeckmann S."/>
            <person name="Bunk B."/>
            <person name="Jeske O."/>
            <person name="Meyerdierks A."/>
            <person name="Storesund J.E."/>
            <person name="Kallscheuer N."/>
            <person name="Luecker S."/>
            <person name="Lage O.M."/>
            <person name="Pohl T."/>
            <person name="Merkel B.J."/>
            <person name="Hornburger P."/>
            <person name="Mueller R.-W."/>
            <person name="Bruemmer F."/>
            <person name="Labrenz M."/>
            <person name="Spormann A.M."/>
            <person name="Op Den Camp H."/>
            <person name="Overmann J."/>
            <person name="Amann R."/>
            <person name="Jetten M.S.M."/>
            <person name="Mascher T."/>
            <person name="Medema M.H."/>
            <person name="Devos D.P."/>
            <person name="Kaster A.-K."/>
            <person name="Ovreas L."/>
            <person name="Rohde M."/>
            <person name="Galperin M.Y."/>
            <person name="Jogler C."/>
        </authorList>
    </citation>
    <scope>NUCLEOTIDE SEQUENCE [LARGE SCALE GENOMIC DNA]</scope>
    <source>
        <strain evidence="4 5">Pan54</strain>
    </source>
</reference>
<dbReference type="PANTHER" id="PTHR30036">
    <property type="entry name" value="D-XYLOSE-BINDING PERIPLASMIC PROTEIN"/>
    <property type="match status" value="1"/>
</dbReference>
<dbReference type="AlphaFoldDB" id="A0A5C5XGF5"/>
<evidence type="ECO:0000313" key="4">
    <source>
        <dbReference type="EMBL" id="TWT62137.1"/>
    </source>
</evidence>
<dbReference type="Pfam" id="PF13407">
    <property type="entry name" value="Peripla_BP_4"/>
    <property type="match status" value="1"/>
</dbReference>
<dbReference type="InterPro" id="IPR025997">
    <property type="entry name" value="SBP_2_dom"/>
</dbReference>
<dbReference type="InterPro" id="IPR050555">
    <property type="entry name" value="Bact_Solute-Bind_Prot2"/>
</dbReference>
<dbReference type="Gene3D" id="3.40.50.2300">
    <property type="match status" value="2"/>
</dbReference>
<dbReference type="PROSITE" id="PS51257">
    <property type="entry name" value="PROKAR_LIPOPROTEIN"/>
    <property type="match status" value="1"/>
</dbReference>
<dbReference type="GO" id="GO:0030288">
    <property type="term" value="C:outer membrane-bounded periplasmic space"/>
    <property type="evidence" value="ECO:0007669"/>
    <property type="project" value="TreeGrafter"/>
</dbReference>
<dbReference type="Proteomes" id="UP000316095">
    <property type="component" value="Unassembled WGS sequence"/>
</dbReference>
<dbReference type="PANTHER" id="PTHR30036:SF7">
    <property type="entry name" value="ABC TRANSPORTER PERIPLASMIC-BINDING PROTEIN YPHF"/>
    <property type="match status" value="1"/>
</dbReference>
<evidence type="ECO:0000256" key="2">
    <source>
        <dbReference type="ARBA" id="ARBA00007639"/>
    </source>
</evidence>
<evidence type="ECO:0000259" key="3">
    <source>
        <dbReference type="Pfam" id="PF13407"/>
    </source>
</evidence>
<comment type="similarity">
    <text evidence="2">Belongs to the bacterial solute-binding protein 2 family.</text>
</comment>
<dbReference type="InterPro" id="IPR028082">
    <property type="entry name" value="Peripla_BP_I"/>
</dbReference>
<evidence type="ECO:0000313" key="5">
    <source>
        <dbReference type="Proteomes" id="UP000316095"/>
    </source>
</evidence>
<gene>
    <name evidence="4" type="ORF">Pan54_28770</name>
</gene>
<name>A0A5C5XGF5_9PLAN</name>
<feature type="domain" description="Periplasmic binding protein" evidence="3">
    <location>
        <begin position="55"/>
        <end position="314"/>
    </location>
</feature>
<dbReference type="GO" id="GO:0030246">
    <property type="term" value="F:carbohydrate binding"/>
    <property type="evidence" value="ECO:0007669"/>
    <property type="project" value="TreeGrafter"/>
</dbReference>
<dbReference type="SUPFAM" id="SSF53822">
    <property type="entry name" value="Periplasmic binding protein-like I"/>
    <property type="match status" value="1"/>
</dbReference>
<accession>A0A5C5XGF5</accession>
<evidence type="ECO:0000256" key="1">
    <source>
        <dbReference type="ARBA" id="ARBA00004196"/>
    </source>
</evidence>
<dbReference type="EMBL" id="SJPG01000001">
    <property type="protein sequence ID" value="TWT62137.1"/>
    <property type="molecule type" value="Genomic_DNA"/>
</dbReference>
<organism evidence="4 5">
    <name type="scientific">Rubinisphaera italica</name>
    <dbReference type="NCBI Taxonomy" id="2527969"/>
    <lineage>
        <taxon>Bacteria</taxon>
        <taxon>Pseudomonadati</taxon>
        <taxon>Planctomycetota</taxon>
        <taxon>Planctomycetia</taxon>
        <taxon>Planctomycetales</taxon>
        <taxon>Planctomycetaceae</taxon>
        <taxon>Rubinisphaera</taxon>
    </lineage>
</organism>
<keyword evidence="5" id="KW-1185">Reference proteome</keyword>